<dbReference type="Proteomes" id="UP000646053">
    <property type="component" value="Unassembled WGS sequence"/>
</dbReference>
<evidence type="ECO:0000259" key="4">
    <source>
        <dbReference type="SMART" id="SM00563"/>
    </source>
</evidence>
<keyword evidence="1" id="KW-0808">Transferase</keyword>
<dbReference type="GO" id="GO:0003841">
    <property type="term" value="F:1-acylglycerol-3-phosphate O-acyltransferase activity"/>
    <property type="evidence" value="ECO:0007669"/>
    <property type="project" value="TreeGrafter"/>
</dbReference>
<dbReference type="SMART" id="SM00563">
    <property type="entry name" value="PlsC"/>
    <property type="match status" value="1"/>
</dbReference>
<dbReference type="SUPFAM" id="SSF69593">
    <property type="entry name" value="Glycerol-3-phosphate (1)-acyltransferase"/>
    <property type="match status" value="1"/>
</dbReference>
<protein>
    <submittedName>
        <fullName evidence="5">1-acyl-sn-glycerol-3-phosphate acyltransferase</fullName>
    </submittedName>
</protein>
<feature type="compositionally biased region" description="Low complexity" evidence="3">
    <location>
        <begin position="29"/>
        <end position="42"/>
    </location>
</feature>
<dbReference type="GO" id="GO:0006654">
    <property type="term" value="P:phosphatidic acid biosynthetic process"/>
    <property type="evidence" value="ECO:0007669"/>
    <property type="project" value="TreeGrafter"/>
</dbReference>
<dbReference type="AlphaFoldDB" id="A0A8J8CM27"/>
<feature type="domain" description="Phospholipid/glycerol acyltransferase" evidence="4">
    <location>
        <begin position="90"/>
        <end position="211"/>
    </location>
</feature>
<gene>
    <name evidence="5" type="ORF">GS601_05780</name>
</gene>
<dbReference type="CDD" id="cd07989">
    <property type="entry name" value="LPLAT_AGPAT-like"/>
    <property type="match status" value="1"/>
</dbReference>
<comment type="caution">
    <text evidence="5">The sequence shown here is derived from an EMBL/GenBank/DDBJ whole genome shotgun (WGS) entry which is preliminary data.</text>
</comment>
<sequence>MLLLDFMISPNSPNRDRIETSPQPSQICSKTISQSASSSQSRSEVKSVRSTCSPWLAALAYPIARYVLLPLYFQQIEVSGRENFPQTGPVILAPTHRSRWDAFMVPYAVGQDVTGRMLRFMVTADEVKGLQGWFIQRLGGFAIDTRHPAIATLRHSVELLQQGEALVIFPEGNVFRECRPLKPGLARLALQAEASQPDLGIQIVPITIQYSKPLVPWRCAVKIRVHPPMAVTEYGLDNSKQKAKRLTRDLERVFRSACGFLRQKIDKP</sequence>
<evidence type="ECO:0000256" key="3">
    <source>
        <dbReference type="SAM" id="MobiDB-lite"/>
    </source>
</evidence>
<keyword evidence="2 5" id="KW-0012">Acyltransferase</keyword>
<reference evidence="5" key="1">
    <citation type="submission" date="2019-12" db="EMBL/GenBank/DDBJ databases">
        <title>High-Quality draft genome sequences of three cyanobacteria isolated from the limestone walls of the Old Cathedral of Coimbra.</title>
        <authorList>
            <person name="Tiago I."/>
            <person name="Soares F."/>
            <person name="Portugal A."/>
        </authorList>
    </citation>
    <scope>NUCLEOTIDE SEQUENCE</scope>
    <source>
        <strain evidence="5">A</strain>
    </source>
</reference>
<evidence type="ECO:0000256" key="2">
    <source>
        <dbReference type="ARBA" id="ARBA00023315"/>
    </source>
</evidence>
<dbReference type="PANTHER" id="PTHR10434">
    <property type="entry name" value="1-ACYL-SN-GLYCEROL-3-PHOSPHATE ACYLTRANSFERASE"/>
    <property type="match status" value="1"/>
</dbReference>
<name>A0A8J8CM27_9CYAN</name>
<accession>A0A8J8CM27</accession>
<evidence type="ECO:0000313" key="5">
    <source>
        <dbReference type="EMBL" id="NDJ16802.1"/>
    </source>
</evidence>
<dbReference type="InterPro" id="IPR002123">
    <property type="entry name" value="Plipid/glycerol_acylTrfase"/>
</dbReference>
<evidence type="ECO:0000256" key="1">
    <source>
        <dbReference type="ARBA" id="ARBA00022679"/>
    </source>
</evidence>
<organism evidence="5 6">
    <name type="scientific">Myxacorys almedinensis A</name>
    <dbReference type="NCBI Taxonomy" id="2690445"/>
    <lineage>
        <taxon>Bacteria</taxon>
        <taxon>Bacillati</taxon>
        <taxon>Cyanobacteriota</taxon>
        <taxon>Cyanophyceae</taxon>
        <taxon>Leptolyngbyales</taxon>
        <taxon>Leptolyngbyaceae</taxon>
        <taxon>Myxacorys</taxon>
        <taxon>Myxacorys almedinensis</taxon>
    </lineage>
</organism>
<keyword evidence="6" id="KW-1185">Reference proteome</keyword>
<dbReference type="PANTHER" id="PTHR10434:SF11">
    <property type="entry name" value="1-ACYL-SN-GLYCEROL-3-PHOSPHATE ACYLTRANSFERASE"/>
    <property type="match status" value="1"/>
</dbReference>
<dbReference type="Pfam" id="PF01553">
    <property type="entry name" value="Acyltransferase"/>
    <property type="match status" value="1"/>
</dbReference>
<evidence type="ECO:0000313" key="6">
    <source>
        <dbReference type="Proteomes" id="UP000646053"/>
    </source>
</evidence>
<proteinExistence type="predicted"/>
<dbReference type="EMBL" id="WVIE01000005">
    <property type="protein sequence ID" value="NDJ16802.1"/>
    <property type="molecule type" value="Genomic_DNA"/>
</dbReference>
<feature type="region of interest" description="Disordered" evidence="3">
    <location>
        <begin position="8"/>
        <end position="43"/>
    </location>
</feature>